<evidence type="ECO:0000256" key="1">
    <source>
        <dbReference type="SAM" id="MobiDB-lite"/>
    </source>
</evidence>
<feature type="compositionally biased region" description="Basic residues" evidence="1">
    <location>
        <begin position="144"/>
        <end position="156"/>
    </location>
</feature>
<feature type="compositionally biased region" description="Polar residues" evidence="1">
    <location>
        <begin position="126"/>
        <end position="136"/>
    </location>
</feature>
<evidence type="ECO:0000313" key="3">
    <source>
        <dbReference type="EMBL" id="KAJ7044375.1"/>
    </source>
</evidence>
<proteinExistence type="predicted"/>
<feature type="transmembrane region" description="Helical" evidence="2">
    <location>
        <begin position="388"/>
        <end position="408"/>
    </location>
</feature>
<sequence>MQRIKIPPKVKVHCIALQREVNLHCTALNCIDFSPITPSYALGITPTKADPSTPPSPTTFLLTNHHDIKRRIRFPAPTVPTPSSGHPPHPSKPQRPPPSPAAARFQIEPPASPSSTLTSPPVNAPTRRSTLPSSSHPMPPTRSLRSHVVLRRHAPPSRRAPNSLYRLRDTPAPSCPASSAVSPLTRADSLRRDTPLRKPTTWLPLSHSARYRRPPTLAPTRRPSVSSLLVRCHRAHRRRYSHPRREYRWLVAARKASLAFFQDARERYEPTPLDLVLPYPLSGVVGSRGPSARSALRSSERFVQSTADDEHPMSREDAHLTPCRRRDDAAAFSVHPLALSAILLRVVACRCSASSAQPGCARSGHGVVLEQLATCEVHGVHLAACRRVLLPIYVMLVLVVVVAVRTYATFHLSGTL</sequence>
<organism evidence="3 4">
    <name type="scientific">Mycena alexandri</name>
    <dbReference type="NCBI Taxonomy" id="1745969"/>
    <lineage>
        <taxon>Eukaryota</taxon>
        <taxon>Fungi</taxon>
        <taxon>Dikarya</taxon>
        <taxon>Basidiomycota</taxon>
        <taxon>Agaricomycotina</taxon>
        <taxon>Agaricomycetes</taxon>
        <taxon>Agaricomycetidae</taxon>
        <taxon>Agaricales</taxon>
        <taxon>Marasmiineae</taxon>
        <taxon>Mycenaceae</taxon>
        <taxon>Mycena</taxon>
    </lineage>
</organism>
<keyword evidence="4" id="KW-1185">Reference proteome</keyword>
<dbReference type="Proteomes" id="UP001218188">
    <property type="component" value="Unassembled WGS sequence"/>
</dbReference>
<feature type="compositionally biased region" description="Pro residues" evidence="1">
    <location>
        <begin position="77"/>
        <end position="100"/>
    </location>
</feature>
<dbReference type="AlphaFoldDB" id="A0AAD6XDI8"/>
<keyword evidence="2" id="KW-1133">Transmembrane helix</keyword>
<gene>
    <name evidence="3" type="ORF">C8F04DRAFT_1250329</name>
</gene>
<feature type="region of interest" description="Disordered" evidence="1">
    <location>
        <begin position="289"/>
        <end position="315"/>
    </location>
</feature>
<feature type="region of interest" description="Disordered" evidence="1">
    <location>
        <begin position="75"/>
        <end position="201"/>
    </location>
</feature>
<feature type="compositionally biased region" description="Low complexity" evidence="1">
    <location>
        <begin position="171"/>
        <end position="183"/>
    </location>
</feature>
<evidence type="ECO:0000256" key="2">
    <source>
        <dbReference type="SAM" id="Phobius"/>
    </source>
</evidence>
<keyword evidence="2" id="KW-0812">Transmembrane</keyword>
<comment type="caution">
    <text evidence="3">The sequence shown here is derived from an EMBL/GenBank/DDBJ whole genome shotgun (WGS) entry which is preliminary data.</text>
</comment>
<evidence type="ECO:0000313" key="4">
    <source>
        <dbReference type="Proteomes" id="UP001218188"/>
    </source>
</evidence>
<dbReference type="EMBL" id="JARJCM010000007">
    <property type="protein sequence ID" value="KAJ7044375.1"/>
    <property type="molecule type" value="Genomic_DNA"/>
</dbReference>
<reference evidence="3" key="1">
    <citation type="submission" date="2023-03" db="EMBL/GenBank/DDBJ databases">
        <title>Massive genome expansion in bonnet fungi (Mycena s.s.) driven by repeated elements and novel gene families across ecological guilds.</title>
        <authorList>
            <consortium name="Lawrence Berkeley National Laboratory"/>
            <person name="Harder C.B."/>
            <person name="Miyauchi S."/>
            <person name="Viragh M."/>
            <person name="Kuo A."/>
            <person name="Thoen E."/>
            <person name="Andreopoulos B."/>
            <person name="Lu D."/>
            <person name="Skrede I."/>
            <person name="Drula E."/>
            <person name="Henrissat B."/>
            <person name="Morin E."/>
            <person name="Kohler A."/>
            <person name="Barry K."/>
            <person name="LaButti K."/>
            <person name="Morin E."/>
            <person name="Salamov A."/>
            <person name="Lipzen A."/>
            <person name="Mereny Z."/>
            <person name="Hegedus B."/>
            <person name="Baldrian P."/>
            <person name="Stursova M."/>
            <person name="Weitz H."/>
            <person name="Taylor A."/>
            <person name="Grigoriev I.V."/>
            <person name="Nagy L.G."/>
            <person name="Martin F."/>
            <person name="Kauserud H."/>
        </authorList>
    </citation>
    <scope>NUCLEOTIDE SEQUENCE</scope>
    <source>
        <strain evidence="3">CBHHK200</strain>
    </source>
</reference>
<name>A0AAD6XDI8_9AGAR</name>
<keyword evidence="2" id="KW-0472">Membrane</keyword>
<accession>A0AAD6XDI8</accession>
<protein>
    <submittedName>
        <fullName evidence="3">Uncharacterized protein</fullName>
    </submittedName>
</protein>